<reference evidence="8" key="1">
    <citation type="submission" date="2021-01" db="EMBL/GenBank/DDBJ databases">
        <title>Marivirga aurantiaca sp. nov., isolated from intertidal surface sediments.</title>
        <authorList>
            <person name="Zhang M."/>
        </authorList>
    </citation>
    <scope>NUCLEOTIDE SEQUENCE</scope>
    <source>
        <strain evidence="8">S37H4</strain>
    </source>
</reference>
<dbReference type="AlphaFoldDB" id="A0A934WYE1"/>
<dbReference type="GO" id="GO:0032259">
    <property type="term" value="P:methylation"/>
    <property type="evidence" value="ECO:0007669"/>
    <property type="project" value="UniProtKB-KW"/>
</dbReference>
<evidence type="ECO:0000313" key="8">
    <source>
        <dbReference type="EMBL" id="MBK6265191.1"/>
    </source>
</evidence>
<evidence type="ECO:0000256" key="5">
    <source>
        <dbReference type="ARBA" id="ARBA00048391"/>
    </source>
</evidence>
<sequence>MNSKIRFKEIAERLKKFENEQEAESLSYWLLEDIGKISKMDVLVEKEVILSAVEEELLNEAIERLKKHEPIQHILGKVEFYNRQFLVNKNVLIPRQETEELVDLILKDHPDLADEVVVDIGTGSGIIPITIAKERPGVKIYGLDISIAALATAKRNAELNRAKVNFLNIDILEESPELPPAEIWVSNPPYVLESEKMAMEEKVKEYDPAQALFVHDNDPLVFYKRIAYLAKQNLKYGAYLYFEINEKFGEEVKLVMELHGFKELAVIKDMQGKNRFVVGINQ</sequence>
<organism evidence="8 9">
    <name type="scientific">Marivirga aurantiaca</name>
    <dbReference type="NCBI Taxonomy" id="2802615"/>
    <lineage>
        <taxon>Bacteria</taxon>
        <taxon>Pseudomonadati</taxon>
        <taxon>Bacteroidota</taxon>
        <taxon>Cytophagia</taxon>
        <taxon>Cytophagales</taxon>
        <taxon>Marivirgaceae</taxon>
        <taxon>Marivirga</taxon>
    </lineage>
</organism>
<dbReference type="Gene3D" id="3.40.50.150">
    <property type="entry name" value="Vaccinia Virus protein VP39"/>
    <property type="match status" value="1"/>
</dbReference>
<dbReference type="InterPro" id="IPR029063">
    <property type="entry name" value="SAM-dependent_MTases_sf"/>
</dbReference>
<keyword evidence="4" id="KW-0949">S-adenosyl-L-methionine</keyword>
<accession>A0A934WYE1</accession>
<dbReference type="NCBIfam" id="TIGR03534">
    <property type="entry name" value="RF_mod_PrmC"/>
    <property type="match status" value="1"/>
</dbReference>
<feature type="domain" description="Methyltransferase small" evidence="6">
    <location>
        <begin position="105"/>
        <end position="195"/>
    </location>
</feature>
<dbReference type="Pfam" id="PF17827">
    <property type="entry name" value="PrmC_N"/>
    <property type="match status" value="1"/>
</dbReference>
<dbReference type="SUPFAM" id="SSF53335">
    <property type="entry name" value="S-adenosyl-L-methionine-dependent methyltransferases"/>
    <property type="match status" value="1"/>
</dbReference>
<dbReference type="PANTHER" id="PTHR18895">
    <property type="entry name" value="HEMK METHYLTRANSFERASE"/>
    <property type="match status" value="1"/>
</dbReference>
<protein>
    <recommendedName>
        <fullName evidence="1">peptide chain release factor N(5)-glutamine methyltransferase</fullName>
        <ecNumber evidence="1">2.1.1.297</ecNumber>
    </recommendedName>
</protein>
<evidence type="ECO:0000256" key="4">
    <source>
        <dbReference type="ARBA" id="ARBA00022691"/>
    </source>
</evidence>
<dbReference type="EC" id="2.1.1.297" evidence="1"/>
<dbReference type="InterPro" id="IPR050320">
    <property type="entry name" value="N5-glutamine_MTase"/>
</dbReference>
<proteinExistence type="predicted"/>
<dbReference type="Pfam" id="PF05175">
    <property type="entry name" value="MTS"/>
    <property type="match status" value="1"/>
</dbReference>
<dbReference type="Gene3D" id="1.10.8.10">
    <property type="entry name" value="DNA helicase RuvA subunit, C-terminal domain"/>
    <property type="match status" value="1"/>
</dbReference>
<evidence type="ECO:0000313" key="9">
    <source>
        <dbReference type="Proteomes" id="UP000611723"/>
    </source>
</evidence>
<dbReference type="InterPro" id="IPR040758">
    <property type="entry name" value="PrmC_N"/>
</dbReference>
<evidence type="ECO:0000256" key="3">
    <source>
        <dbReference type="ARBA" id="ARBA00022679"/>
    </source>
</evidence>
<dbReference type="NCBIfam" id="TIGR00536">
    <property type="entry name" value="hemK_fam"/>
    <property type="match status" value="1"/>
</dbReference>
<dbReference type="InterPro" id="IPR007848">
    <property type="entry name" value="Small_mtfrase_dom"/>
</dbReference>
<comment type="catalytic activity">
    <reaction evidence="5">
        <text>L-glutaminyl-[peptide chain release factor] + S-adenosyl-L-methionine = N(5)-methyl-L-glutaminyl-[peptide chain release factor] + S-adenosyl-L-homocysteine + H(+)</text>
        <dbReference type="Rhea" id="RHEA:42896"/>
        <dbReference type="Rhea" id="RHEA-COMP:10271"/>
        <dbReference type="Rhea" id="RHEA-COMP:10272"/>
        <dbReference type="ChEBI" id="CHEBI:15378"/>
        <dbReference type="ChEBI" id="CHEBI:30011"/>
        <dbReference type="ChEBI" id="CHEBI:57856"/>
        <dbReference type="ChEBI" id="CHEBI:59789"/>
        <dbReference type="ChEBI" id="CHEBI:61891"/>
        <dbReference type="EC" id="2.1.1.297"/>
    </reaction>
</comment>
<dbReference type="Proteomes" id="UP000611723">
    <property type="component" value="Unassembled WGS sequence"/>
</dbReference>
<gene>
    <name evidence="8" type="primary">prmC</name>
    <name evidence="8" type="ORF">JKA74_09085</name>
</gene>
<evidence type="ECO:0000259" key="7">
    <source>
        <dbReference type="Pfam" id="PF17827"/>
    </source>
</evidence>
<name>A0A934WYE1_9BACT</name>
<dbReference type="InterPro" id="IPR019874">
    <property type="entry name" value="RF_methyltr_PrmC"/>
</dbReference>
<keyword evidence="2 8" id="KW-0489">Methyltransferase</keyword>
<feature type="domain" description="Release factor glutamine methyltransferase N-terminal" evidence="7">
    <location>
        <begin position="8"/>
        <end position="76"/>
    </location>
</feature>
<dbReference type="PANTHER" id="PTHR18895:SF74">
    <property type="entry name" value="MTRF1L RELEASE FACTOR GLUTAMINE METHYLTRANSFERASE"/>
    <property type="match status" value="1"/>
</dbReference>
<dbReference type="RefSeq" id="WP_201430867.1">
    <property type="nucleotide sequence ID" value="NZ_JAEQBW010000003.1"/>
</dbReference>
<keyword evidence="9" id="KW-1185">Reference proteome</keyword>
<keyword evidence="3 8" id="KW-0808">Transferase</keyword>
<dbReference type="InterPro" id="IPR004556">
    <property type="entry name" value="HemK-like"/>
</dbReference>
<dbReference type="CDD" id="cd02440">
    <property type="entry name" value="AdoMet_MTases"/>
    <property type="match status" value="1"/>
</dbReference>
<evidence type="ECO:0000256" key="2">
    <source>
        <dbReference type="ARBA" id="ARBA00022603"/>
    </source>
</evidence>
<dbReference type="EMBL" id="JAEQBW010000003">
    <property type="protein sequence ID" value="MBK6265191.1"/>
    <property type="molecule type" value="Genomic_DNA"/>
</dbReference>
<dbReference type="GO" id="GO:0102559">
    <property type="term" value="F:peptide chain release factor N(5)-glutamine methyltransferase activity"/>
    <property type="evidence" value="ECO:0007669"/>
    <property type="project" value="UniProtKB-EC"/>
</dbReference>
<comment type="caution">
    <text evidence="8">The sequence shown here is derived from an EMBL/GenBank/DDBJ whole genome shotgun (WGS) entry which is preliminary data.</text>
</comment>
<evidence type="ECO:0000259" key="6">
    <source>
        <dbReference type="Pfam" id="PF05175"/>
    </source>
</evidence>
<evidence type="ECO:0000256" key="1">
    <source>
        <dbReference type="ARBA" id="ARBA00012771"/>
    </source>
</evidence>